<keyword evidence="2 5" id="KW-0812">Transmembrane</keyword>
<accession>A0ABY4ENA7</accession>
<proteinExistence type="predicted"/>
<gene>
    <name evidence="7" type="ORF">MUN89_06745</name>
</gene>
<keyword evidence="3 5" id="KW-1133">Transmembrane helix</keyword>
<evidence type="ECO:0000256" key="5">
    <source>
        <dbReference type="SAM" id="Phobius"/>
    </source>
</evidence>
<evidence type="ECO:0000259" key="6">
    <source>
        <dbReference type="Pfam" id="PF06803"/>
    </source>
</evidence>
<evidence type="ECO:0000256" key="3">
    <source>
        <dbReference type="ARBA" id="ARBA00022989"/>
    </source>
</evidence>
<keyword evidence="8" id="KW-1185">Reference proteome</keyword>
<evidence type="ECO:0000313" key="7">
    <source>
        <dbReference type="EMBL" id="UOQ45628.1"/>
    </source>
</evidence>
<feature type="transmembrane region" description="Helical" evidence="5">
    <location>
        <begin position="73"/>
        <end position="90"/>
    </location>
</feature>
<evidence type="ECO:0000256" key="1">
    <source>
        <dbReference type="ARBA" id="ARBA00004127"/>
    </source>
</evidence>
<comment type="subcellular location">
    <subcellularLocation>
        <location evidence="1">Endomembrane system</location>
        <topology evidence="1">Multi-pass membrane protein</topology>
    </subcellularLocation>
</comment>
<dbReference type="RefSeq" id="WP_244712432.1">
    <property type="nucleotide sequence ID" value="NZ_CP095073.1"/>
</dbReference>
<dbReference type="EMBL" id="CP095073">
    <property type="protein sequence ID" value="UOQ45628.1"/>
    <property type="molecule type" value="Genomic_DNA"/>
</dbReference>
<sequence length="147" mass="17046">MEKQKKKKAKKLYYKMKDRAEELIRNPQQTKDMIDAARKKSERNKGPLSNVWKEIHLMFSLIREWRNGSYTKVPTGSIVAIVGAILYFISPIDAIPDFIPVAGFLDDIYIVKLVINQVESDLQNYRSWLGEQERTIEDETPRKASGD</sequence>
<organism evidence="7 8">
    <name type="scientific">Halobacillus salinarum</name>
    <dbReference type="NCBI Taxonomy" id="2932257"/>
    <lineage>
        <taxon>Bacteria</taxon>
        <taxon>Bacillati</taxon>
        <taxon>Bacillota</taxon>
        <taxon>Bacilli</taxon>
        <taxon>Bacillales</taxon>
        <taxon>Bacillaceae</taxon>
        <taxon>Halobacillus</taxon>
    </lineage>
</organism>
<reference evidence="7 8" key="1">
    <citation type="submission" date="2022-04" db="EMBL/GenBank/DDBJ databases">
        <title>Halobacillus sp. isolated from saltern.</title>
        <authorList>
            <person name="Won M."/>
            <person name="Lee C.-M."/>
            <person name="Woen H.-Y."/>
            <person name="Kwon S.-W."/>
        </authorList>
    </citation>
    <scope>NUCLEOTIDE SEQUENCE [LARGE SCALE GENOMIC DNA]</scope>
    <source>
        <strain evidence="7 8">SSBR10-3</strain>
    </source>
</reference>
<evidence type="ECO:0000256" key="4">
    <source>
        <dbReference type="ARBA" id="ARBA00023136"/>
    </source>
</evidence>
<dbReference type="InterPro" id="IPR010652">
    <property type="entry name" value="DUF1232"/>
</dbReference>
<protein>
    <submittedName>
        <fullName evidence="7">YkvA family protein</fullName>
    </submittedName>
</protein>
<name>A0ABY4ENA7_9BACI</name>
<dbReference type="Proteomes" id="UP000831787">
    <property type="component" value="Chromosome"/>
</dbReference>
<dbReference type="Pfam" id="PF06803">
    <property type="entry name" value="DUF1232"/>
    <property type="match status" value="1"/>
</dbReference>
<evidence type="ECO:0000313" key="8">
    <source>
        <dbReference type="Proteomes" id="UP000831787"/>
    </source>
</evidence>
<evidence type="ECO:0000256" key="2">
    <source>
        <dbReference type="ARBA" id="ARBA00022692"/>
    </source>
</evidence>
<keyword evidence="4 5" id="KW-0472">Membrane</keyword>
<feature type="domain" description="DUF1232" evidence="6">
    <location>
        <begin position="78"/>
        <end position="111"/>
    </location>
</feature>